<accession>A0A1U7CRQ2</accession>
<keyword evidence="2" id="KW-1185">Reference proteome</keyword>
<dbReference type="OrthoDB" id="265387at2"/>
<evidence type="ECO:0000313" key="2">
    <source>
        <dbReference type="Proteomes" id="UP000186309"/>
    </source>
</evidence>
<sequence>MRIWYPEAFCRPGSTDRDWKETVIPHETRQVEASSDGRRIRLRTTLEDGVVVDHDIRAGRDEVDFRLTSANPTAQASRAHWAQPCVRVAASTGVKPERDSETYLPKCFLFVEDRLSRMPTRPWATKARYTPGQVWRPEHVDRADVNPRPLSSLVPSNGLIGCFSADGKQILATAWEPYQELFQGVIVCLHSDFRIGGLKPGETKTIRGRLYLTGADVESLVKRYESDFPEHRARRN</sequence>
<name>A0A1U7CRQ2_9BACT</name>
<protein>
    <submittedName>
        <fullName evidence="1">Uncharacterized protein</fullName>
    </submittedName>
</protein>
<dbReference type="Proteomes" id="UP000186309">
    <property type="component" value="Chromosome"/>
</dbReference>
<proteinExistence type="predicted"/>
<dbReference type="RefSeq" id="WP_145952152.1">
    <property type="nucleotide sequence ID" value="NZ_CP019082.1"/>
</dbReference>
<reference evidence="2" key="1">
    <citation type="submission" date="2016-12" db="EMBL/GenBank/DDBJ databases">
        <title>Comparative genomics of four Isosphaeraceae planctomycetes: a common pool of plasmids and glycoside hydrolase genes.</title>
        <authorList>
            <person name="Ivanova A."/>
        </authorList>
    </citation>
    <scope>NUCLEOTIDE SEQUENCE [LARGE SCALE GENOMIC DNA]</scope>
    <source>
        <strain evidence="2">PX4</strain>
    </source>
</reference>
<dbReference type="EMBL" id="CP019082">
    <property type="protein sequence ID" value="APW61624.1"/>
    <property type="molecule type" value="Genomic_DNA"/>
</dbReference>
<gene>
    <name evidence="1" type="ORF">BSF38_03146</name>
</gene>
<dbReference type="KEGG" id="pbor:BSF38_03146"/>
<organism evidence="1 2">
    <name type="scientific">Paludisphaera borealis</name>
    <dbReference type="NCBI Taxonomy" id="1387353"/>
    <lineage>
        <taxon>Bacteria</taxon>
        <taxon>Pseudomonadati</taxon>
        <taxon>Planctomycetota</taxon>
        <taxon>Planctomycetia</taxon>
        <taxon>Isosphaerales</taxon>
        <taxon>Isosphaeraceae</taxon>
        <taxon>Paludisphaera</taxon>
    </lineage>
</organism>
<evidence type="ECO:0000313" key="1">
    <source>
        <dbReference type="EMBL" id="APW61624.1"/>
    </source>
</evidence>
<dbReference type="AlphaFoldDB" id="A0A1U7CRQ2"/>